<evidence type="ECO:0000256" key="7">
    <source>
        <dbReference type="PROSITE-ProRule" id="PRU10099"/>
    </source>
</evidence>
<dbReference type="InterPro" id="IPR027473">
    <property type="entry name" value="L-asparaginase_C"/>
</dbReference>
<dbReference type="InterPro" id="IPR036152">
    <property type="entry name" value="Asp/glu_Ase-like_sf"/>
</dbReference>
<dbReference type="SFLD" id="SFLDS00057">
    <property type="entry name" value="Glutaminase/Asparaginase"/>
    <property type="match status" value="1"/>
</dbReference>
<evidence type="ECO:0000256" key="3">
    <source>
        <dbReference type="ARBA" id="ARBA00022801"/>
    </source>
</evidence>
<sequence length="671" mass="73635">MVDQPAHFSTSDANESRVLVLYTGGTIGMLSGPQGYSPLAGYLSEHLRSQPRFHDPSSSSLCTNSQTVDAFRSWQSLVSLNSPSSTSPSPTYLSTKNPASPSSAEAVPVTDENSRFNGNQLKVITENGPQWLDSLVMQESHGCPKIRYAILEYERLIDSSEIEISDYLRICNSIQSNYYLFDSFVILHGTDTMAYTASAISFLLENLGKNVILTGAQIPLSCPRNDAVENLLGALQISGTYLIPEVSLYFNHRLWRGNRSMKVNSVEFDAFKSFNLEPLVKIGCNVEVRWDLISRPVERQAFRVHQAMCENVAVLRLFPSITPASVRAFLASPIQGIVLETFGSGNAPRKPELLKAFKEAADRGVVIVNVTQCVVGTVSSDIYETGRALAEVGITGGRDMTTECALAKLAYLLSKPSLTPEKIRTLISQPLRGELTLPARVQFQPQPVEDRLNWLMKHIASLKSSSHEPLQSPDPNDGIANMNINNNNPRTPSATISNDPTILLKRSPNLGRLSIYQDVGVELETSEMLQKEQDLTEQSLLPIALTAASAREDASLSSLLEICHDQIQIHGLLNLRSASGLGQTALHLAAFYGRFKNIELLLDHGASVHLRDDIGHTALFYAINNHHKTCVDLLVKAGAHLTDFEQAEDCTSSFSHKNNSSTDLDSAQDIN</sequence>
<dbReference type="InterPro" id="IPR027474">
    <property type="entry name" value="L-asparaginase_N"/>
</dbReference>
<dbReference type="InterPro" id="IPR037152">
    <property type="entry name" value="L-asparaginase_N_sf"/>
</dbReference>
<dbReference type="InterPro" id="IPR036770">
    <property type="entry name" value="Ankyrin_rpt-contain_sf"/>
</dbReference>
<dbReference type="GO" id="GO:0004067">
    <property type="term" value="F:asparaginase activity"/>
    <property type="evidence" value="ECO:0007669"/>
    <property type="project" value="UniProtKB-UniRule"/>
</dbReference>
<dbReference type="SUPFAM" id="SSF53774">
    <property type="entry name" value="Glutaminase/Asparaginase"/>
    <property type="match status" value="1"/>
</dbReference>
<dbReference type="Pfam" id="PF00710">
    <property type="entry name" value="Asparaginase"/>
    <property type="match status" value="1"/>
</dbReference>
<dbReference type="Gene3D" id="3.40.50.40">
    <property type="match status" value="1"/>
</dbReference>
<evidence type="ECO:0000256" key="6">
    <source>
        <dbReference type="PROSITE-ProRule" id="PRU00023"/>
    </source>
</evidence>
<reference evidence="12" key="1">
    <citation type="submission" date="2014-03" db="EMBL/GenBank/DDBJ databases">
        <title>The Genome Sequence of Puccinia striiformis f. sp. tritici PST-78.</title>
        <authorList>
            <consortium name="The Broad Institute Genome Sequencing Platform"/>
            <person name="Cuomo C."/>
            <person name="Hulbert S."/>
            <person name="Chen X."/>
            <person name="Walker B."/>
            <person name="Young S.K."/>
            <person name="Zeng Q."/>
            <person name="Gargeya S."/>
            <person name="Fitzgerald M."/>
            <person name="Haas B."/>
            <person name="Abouelleil A."/>
            <person name="Alvarado L."/>
            <person name="Arachchi H.M."/>
            <person name="Berlin A.M."/>
            <person name="Chapman S.B."/>
            <person name="Goldberg J."/>
            <person name="Griggs A."/>
            <person name="Gujja S."/>
            <person name="Hansen M."/>
            <person name="Howarth C."/>
            <person name="Imamovic A."/>
            <person name="Larimer J."/>
            <person name="McCowan C."/>
            <person name="Montmayeur A."/>
            <person name="Murphy C."/>
            <person name="Neiman D."/>
            <person name="Pearson M."/>
            <person name="Priest M."/>
            <person name="Roberts A."/>
            <person name="Saif S."/>
            <person name="Shea T."/>
            <person name="Sisk P."/>
            <person name="Sykes S."/>
            <person name="Wortman J."/>
            <person name="Nusbaum C."/>
            <person name="Birren B."/>
        </authorList>
    </citation>
    <scope>NUCLEOTIDE SEQUENCE [LARGE SCALE GENOMIC DNA]</scope>
    <source>
        <strain evidence="12">race PST-78</strain>
    </source>
</reference>
<evidence type="ECO:0000256" key="2">
    <source>
        <dbReference type="ARBA" id="ARBA00022737"/>
    </source>
</evidence>
<dbReference type="Gene3D" id="1.25.40.20">
    <property type="entry name" value="Ankyrin repeat-containing domain"/>
    <property type="match status" value="1"/>
</dbReference>
<comment type="caution">
    <text evidence="11">The sequence shown here is derived from an EMBL/GenBank/DDBJ whole genome shotgun (WGS) entry which is preliminary data.</text>
</comment>
<proteinExistence type="inferred from homology"/>
<dbReference type="PROSITE" id="PS00144">
    <property type="entry name" value="ASN_GLN_ASE_1"/>
    <property type="match status" value="1"/>
</dbReference>
<dbReference type="FunFam" id="3.40.50.40:FF:000001">
    <property type="entry name" value="L-asparaginase 1"/>
    <property type="match status" value="1"/>
</dbReference>
<keyword evidence="4 6" id="KW-0040">ANK repeat</keyword>
<protein>
    <recommendedName>
        <fullName evidence="1">asparaginase</fullName>
        <ecNumber evidence="1">3.5.1.1</ecNumber>
    </recommendedName>
</protein>
<dbReference type="Pfam" id="PF12796">
    <property type="entry name" value="Ank_2"/>
    <property type="match status" value="1"/>
</dbReference>
<dbReference type="Proteomes" id="UP000054564">
    <property type="component" value="Unassembled WGS sequence"/>
</dbReference>
<dbReference type="PIRSF" id="PIRSF500176">
    <property type="entry name" value="L_ASNase"/>
    <property type="match status" value="1"/>
</dbReference>
<dbReference type="InterPro" id="IPR041725">
    <property type="entry name" value="L-asparaginase_I"/>
</dbReference>
<dbReference type="EMBL" id="AJIL01000130">
    <property type="protein sequence ID" value="KNE93786.1"/>
    <property type="molecule type" value="Genomic_DNA"/>
</dbReference>
<organism evidence="11 12">
    <name type="scientific">Puccinia striiformis f. sp. tritici PST-78</name>
    <dbReference type="NCBI Taxonomy" id="1165861"/>
    <lineage>
        <taxon>Eukaryota</taxon>
        <taxon>Fungi</taxon>
        <taxon>Dikarya</taxon>
        <taxon>Basidiomycota</taxon>
        <taxon>Pucciniomycotina</taxon>
        <taxon>Pucciniomycetes</taxon>
        <taxon>Pucciniales</taxon>
        <taxon>Pucciniaceae</taxon>
        <taxon>Puccinia</taxon>
    </lineage>
</organism>
<dbReference type="OrthoDB" id="542841at2759"/>
<dbReference type="PROSITE" id="PS51732">
    <property type="entry name" value="ASN_GLN_ASE_3"/>
    <property type="match status" value="1"/>
</dbReference>
<dbReference type="GO" id="GO:0006528">
    <property type="term" value="P:asparagine metabolic process"/>
    <property type="evidence" value="ECO:0007669"/>
    <property type="project" value="UniProtKB-ARBA"/>
</dbReference>
<dbReference type="STRING" id="1165861.A0A0L0V3M8"/>
<dbReference type="AlphaFoldDB" id="A0A0L0V3M8"/>
<feature type="compositionally biased region" description="Low complexity" evidence="8">
    <location>
        <begin position="81"/>
        <end position="95"/>
    </location>
</feature>
<feature type="domain" description="Asparaginase/glutaminase C-terminal" evidence="10">
    <location>
        <begin position="311"/>
        <end position="426"/>
    </location>
</feature>
<evidence type="ECO:0000256" key="8">
    <source>
        <dbReference type="SAM" id="MobiDB-lite"/>
    </source>
</evidence>
<dbReference type="PANTHER" id="PTHR11707:SF28">
    <property type="entry name" value="60 KDA LYSOPHOSPHOLIPASE"/>
    <property type="match status" value="1"/>
</dbReference>
<feature type="region of interest" description="Disordered" evidence="8">
    <location>
        <begin position="81"/>
        <end position="109"/>
    </location>
</feature>
<keyword evidence="3" id="KW-0378">Hydrolase</keyword>
<evidence type="ECO:0000313" key="12">
    <source>
        <dbReference type="Proteomes" id="UP000054564"/>
    </source>
</evidence>
<dbReference type="FunFam" id="3.40.50.1170:FF:000003">
    <property type="entry name" value="60 kDa lysophospholipase"/>
    <property type="match status" value="1"/>
</dbReference>
<evidence type="ECO:0000256" key="4">
    <source>
        <dbReference type="ARBA" id="ARBA00023043"/>
    </source>
</evidence>
<dbReference type="Pfam" id="PF17763">
    <property type="entry name" value="Asparaginase_C"/>
    <property type="match status" value="1"/>
</dbReference>
<dbReference type="InterPro" id="IPR006034">
    <property type="entry name" value="Asparaginase/glutaminase-like"/>
</dbReference>
<dbReference type="InterPro" id="IPR020827">
    <property type="entry name" value="Asparaginase/glutaminase_AS1"/>
</dbReference>
<dbReference type="PIRSF" id="PIRSF001220">
    <property type="entry name" value="L-ASNase_gatD"/>
    <property type="match status" value="1"/>
</dbReference>
<evidence type="ECO:0000313" key="11">
    <source>
        <dbReference type="EMBL" id="KNE93786.1"/>
    </source>
</evidence>
<dbReference type="PANTHER" id="PTHR11707">
    <property type="entry name" value="L-ASPARAGINASE"/>
    <property type="match status" value="1"/>
</dbReference>
<dbReference type="PRINTS" id="PR00139">
    <property type="entry name" value="ASNGLNASE"/>
</dbReference>
<dbReference type="SUPFAM" id="SSF48403">
    <property type="entry name" value="Ankyrin repeat"/>
    <property type="match status" value="1"/>
</dbReference>
<evidence type="ECO:0000259" key="9">
    <source>
        <dbReference type="Pfam" id="PF00710"/>
    </source>
</evidence>
<name>A0A0L0V3M8_9BASI</name>
<evidence type="ECO:0000256" key="5">
    <source>
        <dbReference type="ARBA" id="ARBA00061199"/>
    </source>
</evidence>
<dbReference type="PROSITE" id="PS50297">
    <property type="entry name" value="ANK_REP_REGION"/>
    <property type="match status" value="1"/>
</dbReference>
<feature type="active site" evidence="7">
    <location>
        <position position="26"/>
    </location>
</feature>
<feature type="domain" description="L-asparaginase N-terminal" evidence="9">
    <location>
        <begin position="17"/>
        <end position="292"/>
    </location>
</feature>
<feature type="region of interest" description="Disordered" evidence="8">
    <location>
        <begin position="652"/>
        <end position="671"/>
    </location>
</feature>
<evidence type="ECO:0000256" key="1">
    <source>
        <dbReference type="ARBA" id="ARBA00012920"/>
    </source>
</evidence>
<dbReference type="CDD" id="cd08963">
    <property type="entry name" value="L-asparaginase_I"/>
    <property type="match status" value="1"/>
</dbReference>
<comment type="similarity">
    <text evidence="5">In the N-terminal section; belongs to the asparaginase 1 family.</text>
</comment>
<dbReference type="SMART" id="SM00870">
    <property type="entry name" value="Asparaginase"/>
    <property type="match status" value="1"/>
</dbReference>
<dbReference type="InterPro" id="IPR040919">
    <property type="entry name" value="Asparaginase_C"/>
</dbReference>
<keyword evidence="12" id="KW-1185">Reference proteome</keyword>
<accession>A0A0L0V3M8</accession>
<evidence type="ECO:0000259" key="10">
    <source>
        <dbReference type="Pfam" id="PF17763"/>
    </source>
</evidence>
<feature type="repeat" description="ANK" evidence="6">
    <location>
        <begin position="581"/>
        <end position="613"/>
    </location>
</feature>
<dbReference type="EC" id="3.5.1.1" evidence="1"/>
<keyword evidence="2" id="KW-0677">Repeat</keyword>
<gene>
    <name evidence="11" type="ORF">PSTG_12890</name>
</gene>
<dbReference type="SMART" id="SM00248">
    <property type="entry name" value="ANK"/>
    <property type="match status" value="2"/>
</dbReference>
<dbReference type="Gene3D" id="3.40.50.1170">
    <property type="entry name" value="L-asparaginase, N-terminal domain"/>
    <property type="match status" value="1"/>
</dbReference>
<dbReference type="PROSITE" id="PS50088">
    <property type="entry name" value="ANK_REPEAT"/>
    <property type="match status" value="1"/>
</dbReference>
<dbReference type="InterPro" id="IPR002110">
    <property type="entry name" value="Ankyrin_rpt"/>
</dbReference>